<evidence type="ECO:0000256" key="3">
    <source>
        <dbReference type="ARBA" id="ARBA00022614"/>
    </source>
</evidence>
<keyword evidence="3" id="KW-0433">Leucine-rich repeat</keyword>
<organism evidence="6 7">
    <name type="scientific">Desmophyllum pertusum</name>
    <dbReference type="NCBI Taxonomy" id="174260"/>
    <lineage>
        <taxon>Eukaryota</taxon>
        <taxon>Metazoa</taxon>
        <taxon>Cnidaria</taxon>
        <taxon>Anthozoa</taxon>
        <taxon>Hexacorallia</taxon>
        <taxon>Scleractinia</taxon>
        <taxon>Caryophylliina</taxon>
        <taxon>Caryophylliidae</taxon>
        <taxon>Desmophyllum</taxon>
    </lineage>
</organism>
<keyword evidence="7" id="KW-1185">Reference proteome</keyword>
<comment type="subcellular location">
    <subcellularLocation>
        <location evidence="1">Cytoplasm</location>
    </subcellularLocation>
</comment>
<dbReference type="AlphaFoldDB" id="A0A9W9YA27"/>
<reference evidence="6" key="1">
    <citation type="submission" date="2023-01" db="EMBL/GenBank/DDBJ databases">
        <title>Genome assembly of the deep-sea coral Lophelia pertusa.</title>
        <authorList>
            <person name="Herrera S."/>
            <person name="Cordes E."/>
        </authorList>
    </citation>
    <scope>NUCLEOTIDE SEQUENCE</scope>
    <source>
        <strain evidence="6">USNM1676648</strain>
        <tissue evidence="6">Polyp</tissue>
    </source>
</reference>
<dbReference type="PANTHER" id="PTHR22710">
    <property type="entry name" value="X-RAY RADIATION RESISTANCE ASSOCIATED PROTEIN 1 XRRA1"/>
    <property type="match status" value="1"/>
</dbReference>
<evidence type="ECO:0000256" key="5">
    <source>
        <dbReference type="SAM" id="MobiDB-lite"/>
    </source>
</evidence>
<evidence type="ECO:0000256" key="4">
    <source>
        <dbReference type="ARBA" id="ARBA00022737"/>
    </source>
</evidence>
<feature type="compositionally biased region" description="Polar residues" evidence="5">
    <location>
        <begin position="1"/>
        <end position="29"/>
    </location>
</feature>
<evidence type="ECO:0000256" key="2">
    <source>
        <dbReference type="ARBA" id="ARBA00022490"/>
    </source>
</evidence>
<dbReference type="OrthoDB" id="1687175at2759"/>
<keyword evidence="2" id="KW-0963">Cytoplasm</keyword>
<gene>
    <name evidence="6" type="primary">XRRA1_3</name>
    <name evidence="6" type="ORF">OS493_025508</name>
</gene>
<comment type="caution">
    <text evidence="6">The sequence shown here is derived from an EMBL/GenBank/DDBJ whole genome shotgun (WGS) entry which is preliminary data.</text>
</comment>
<feature type="compositionally biased region" description="Basic and acidic residues" evidence="5">
    <location>
        <begin position="44"/>
        <end position="57"/>
    </location>
</feature>
<dbReference type="PANTHER" id="PTHR22710:SF2">
    <property type="entry name" value="X-RAY RADIATION RESISTANCE-ASSOCIATED PROTEIN 1"/>
    <property type="match status" value="1"/>
</dbReference>
<evidence type="ECO:0000313" key="6">
    <source>
        <dbReference type="EMBL" id="KAJ7328109.1"/>
    </source>
</evidence>
<dbReference type="GO" id="GO:0005634">
    <property type="term" value="C:nucleus"/>
    <property type="evidence" value="ECO:0007669"/>
    <property type="project" value="TreeGrafter"/>
</dbReference>
<evidence type="ECO:0000256" key="1">
    <source>
        <dbReference type="ARBA" id="ARBA00004496"/>
    </source>
</evidence>
<feature type="region of interest" description="Disordered" evidence="5">
    <location>
        <begin position="1"/>
        <end position="95"/>
    </location>
</feature>
<protein>
    <submittedName>
        <fullName evidence="6">X-ray radiation resistance-associated protein 1</fullName>
    </submittedName>
</protein>
<proteinExistence type="predicted"/>
<dbReference type="EMBL" id="MU827798">
    <property type="protein sequence ID" value="KAJ7328109.1"/>
    <property type="molecule type" value="Genomic_DNA"/>
</dbReference>
<dbReference type="GO" id="GO:0005737">
    <property type="term" value="C:cytoplasm"/>
    <property type="evidence" value="ECO:0007669"/>
    <property type="project" value="UniProtKB-SubCell"/>
</dbReference>
<name>A0A9W9YA27_9CNID</name>
<feature type="compositionally biased region" description="Basic and acidic residues" evidence="5">
    <location>
        <begin position="86"/>
        <end position="95"/>
    </location>
</feature>
<sequence>MYNRTNSTPPEFTDSAHIQSGHTTRQTVKTEGEATVGDSVGTADSRHQPRADERLNTDDGFFMTQIDEQEDGQGGEAPKQKPKKVKEKERPFSVETRYKGYEDLLDVDEEDPDVVVPKDLQGSVRALNYALAHPLVFSEPHGTYKERRVKKIKTVSTSTGSKSRQSKVEELGGILDKMRVQSKTKESNLETALHDLKKDPKLKQEYREAKKLLNEVQTKYNEVRVASLRPTATARELFGSRPEDRIKEKDEPNDAAQVGVESLGRDKNIAKELKRFKEKIDSRL</sequence>
<evidence type="ECO:0000313" key="7">
    <source>
        <dbReference type="Proteomes" id="UP001163046"/>
    </source>
</evidence>
<keyword evidence="4" id="KW-0677">Repeat</keyword>
<dbReference type="Proteomes" id="UP001163046">
    <property type="component" value="Unassembled WGS sequence"/>
</dbReference>
<accession>A0A9W9YA27</accession>